<keyword evidence="1" id="KW-0175">Coiled coil</keyword>
<name>A0A9D1AJU0_9FIRM</name>
<gene>
    <name evidence="2" type="ORF">IAB36_07840</name>
</gene>
<dbReference type="InterPro" id="IPR038078">
    <property type="entry name" value="PhoU-like_sf"/>
</dbReference>
<evidence type="ECO:0000313" key="3">
    <source>
        <dbReference type="Proteomes" id="UP000886749"/>
    </source>
</evidence>
<dbReference type="Proteomes" id="UP000886749">
    <property type="component" value="Unassembled WGS sequence"/>
</dbReference>
<reference evidence="2" key="1">
    <citation type="submission" date="2020-10" db="EMBL/GenBank/DDBJ databases">
        <authorList>
            <person name="Gilroy R."/>
        </authorList>
    </citation>
    <scope>NUCLEOTIDE SEQUENCE</scope>
    <source>
        <strain evidence="2">CHK184-25365</strain>
    </source>
</reference>
<sequence>MNAIEILDLMDEMLDKAWNMPMSNGKCVINADRMRELIDDIKRNLPQEIKQARLIVQDRTDILSDARKEADQLVKAAEEKARRLVDQNEITKTAKQNAMEMVQNAQAQARSLKKAANEYVDELLGKNERQLLEAANQVKRARAALHTPQNSAHNK</sequence>
<protein>
    <submittedName>
        <fullName evidence="2">ATPase</fullName>
    </submittedName>
</protein>
<dbReference type="Gene3D" id="1.20.58.220">
    <property type="entry name" value="Phosphate transport system protein phou homolog 2, domain 2"/>
    <property type="match status" value="1"/>
</dbReference>
<dbReference type="AlphaFoldDB" id="A0A9D1AJU0"/>
<evidence type="ECO:0000313" key="2">
    <source>
        <dbReference type="EMBL" id="HIR41722.1"/>
    </source>
</evidence>
<feature type="coiled-coil region" evidence="1">
    <location>
        <begin position="63"/>
        <end position="122"/>
    </location>
</feature>
<dbReference type="EMBL" id="DVGY01000182">
    <property type="protein sequence ID" value="HIR41722.1"/>
    <property type="molecule type" value="Genomic_DNA"/>
</dbReference>
<dbReference type="InterPro" id="IPR009335">
    <property type="entry name" value="T3SS_HrpE/ATPase_suE"/>
</dbReference>
<evidence type="ECO:0000256" key="1">
    <source>
        <dbReference type="SAM" id="Coils"/>
    </source>
</evidence>
<reference evidence="2" key="2">
    <citation type="journal article" date="2021" name="PeerJ">
        <title>Extensive microbial diversity within the chicken gut microbiome revealed by metagenomics and culture.</title>
        <authorList>
            <person name="Gilroy R."/>
            <person name="Ravi A."/>
            <person name="Getino M."/>
            <person name="Pursley I."/>
            <person name="Horton D.L."/>
            <person name="Alikhan N.F."/>
            <person name="Baker D."/>
            <person name="Gharbi K."/>
            <person name="Hall N."/>
            <person name="Watson M."/>
            <person name="Adriaenssens E.M."/>
            <person name="Foster-Nyarko E."/>
            <person name="Jarju S."/>
            <person name="Secka A."/>
            <person name="Antonio M."/>
            <person name="Oren A."/>
            <person name="Chaudhuri R.R."/>
            <person name="La Ragione R."/>
            <person name="Hildebrand F."/>
            <person name="Pallen M.J."/>
        </authorList>
    </citation>
    <scope>NUCLEOTIDE SEQUENCE</scope>
    <source>
        <strain evidence="2">CHK184-25365</strain>
    </source>
</reference>
<dbReference type="Pfam" id="PF06188">
    <property type="entry name" value="HrpE"/>
    <property type="match status" value="1"/>
</dbReference>
<accession>A0A9D1AJU0</accession>
<proteinExistence type="predicted"/>
<organism evidence="2 3">
    <name type="scientific">Candidatus Egerieicola pullicola</name>
    <dbReference type="NCBI Taxonomy" id="2840775"/>
    <lineage>
        <taxon>Bacteria</taxon>
        <taxon>Bacillati</taxon>
        <taxon>Bacillota</taxon>
        <taxon>Clostridia</taxon>
        <taxon>Eubacteriales</taxon>
        <taxon>Oscillospiraceae</taxon>
        <taxon>Oscillospiraceae incertae sedis</taxon>
        <taxon>Candidatus Egerieicola</taxon>
    </lineage>
</organism>
<comment type="caution">
    <text evidence="2">The sequence shown here is derived from an EMBL/GenBank/DDBJ whole genome shotgun (WGS) entry which is preliminary data.</text>
</comment>